<evidence type="ECO:0000313" key="1">
    <source>
        <dbReference type="Proteomes" id="UP000694918"/>
    </source>
</evidence>
<dbReference type="Gene3D" id="3.60.10.10">
    <property type="entry name" value="Endonuclease/exonuclease/phosphatase"/>
    <property type="match status" value="1"/>
</dbReference>
<dbReference type="KEGG" id="peu:105142186"/>
<evidence type="ECO:0000313" key="2">
    <source>
        <dbReference type="RefSeq" id="XP_011048001.1"/>
    </source>
</evidence>
<protein>
    <submittedName>
        <fullName evidence="2">Uncharacterized protein LOC105142186</fullName>
    </submittedName>
</protein>
<dbReference type="PANTHER" id="PTHR33710">
    <property type="entry name" value="BNAC02G09200D PROTEIN"/>
    <property type="match status" value="1"/>
</dbReference>
<dbReference type="InterPro" id="IPR036691">
    <property type="entry name" value="Endo/exonu/phosph_ase_sf"/>
</dbReference>
<organism evidence="1 2">
    <name type="scientific">Populus euphratica</name>
    <name type="common">Euphrates poplar</name>
    <dbReference type="NCBI Taxonomy" id="75702"/>
    <lineage>
        <taxon>Eukaryota</taxon>
        <taxon>Viridiplantae</taxon>
        <taxon>Streptophyta</taxon>
        <taxon>Embryophyta</taxon>
        <taxon>Tracheophyta</taxon>
        <taxon>Spermatophyta</taxon>
        <taxon>Magnoliopsida</taxon>
        <taxon>eudicotyledons</taxon>
        <taxon>Gunneridae</taxon>
        <taxon>Pentapetalae</taxon>
        <taxon>rosids</taxon>
        <taxon>fabids</taxon>
        <taxon>Malpighiales</taxon>
        <taxon>Salicaceae</taxon>
        <taxon>Saliceae</taxon>
        <taxon>Populus</taxon>
    </lineage>
</organism>
<dbReference type="PANTHER" id="PTHR33710:SF86">
    <property type="entry name" value="VIRAL MOVEMENT PROTEIN"/>
    <property type="match status" value="1"/>
</dbReference>
<gene>
    <name evidence="2" type="primary">LOC105142186</name>
</gene>
<reference evidence="2" key="1">
    <citation type="submission" date="2025-08" db="UniProtKB">
        <authorList>
            <consortium name="RefSeq"/>
        </authorList>
    </citation>
    <scope>IDENTIFICATION</scope>
</reference>
<dbReference type="AlphaFoldDB" id="A0AAJ6VID6"/>
<proteinExistence type="predicted"/>
<dbReference type="GeneID" id="105142186"/>
<sequence>MIGLQLSNCIFQQNSRKTCSDSLVTALWNKNSVKWFSVDSVSNAGGILVLSNESTFKVDSIEYGGQWLGLFGLHVQLDLKYAGSSIAERRILWEELLILQSAFEIPLFLGGDSNETLNQNDRSSRCMNEVGSRDFSSFHSSSDLLEYPLSGHRYTRFSGHSISCVDRAFASPECHLKFSMLTLTRRSRGLSDHCQMMLGVQNQDWGWKPFNLVL</sequence>
<name>A0AAJ6VID6_POPEU</name>
<dbReference type="SUPFAM" id="SSF56219">
    <property type="entry name" value="DNase I-like"/>
    <property type="match status" value="1"/>
</dbReference>
<accession>A0AAJ6VID6</accession>
<keyword evidence="1" id="KW-1185">Reference proteome</keyword>
<dbReference type="Proteomes" id="UP000694918">
    <property type="component" value="Unplaced"/>
</dbReference>
<dbReference type="RefSeq" id="XP_011048001.1">
    <property type="nucleotide sequence ID" value="XM_011049699.1"/>
</dbReference>